<dbReference type="InterPro" id="IPR032675">
    <property type="entry name" value="LRR_dom_sf"/>
</dbReference>
<feature type="region of interest" description="Disordered" evidence="2">
    <location>
        <begin position="825"/>
        <end position="893"/>
    </location>
</feature>
<accession>A0A2K3DX64</accession>
<feature type="region of interest" description="Disordered" evidence="2">
    <location>
        <begin position="390"/>
        <end position="418"/>
    </location>
</feature>
<evidence type="ECO:0000313" key="3">
    <source>
        <dbReference type="EMBL" id="PNW85117.1"/>
    </source>
</evidence>
<name>A0A2K3DX64_CHLRE</name>
<evidence type="ECO:0000313" key="4">
    <source>
        <dbReference type="Proteomes" id="UP000006906"/>
    </source>
</evidence>
<dbReference type="OMA" id="WCNDPRV"/>
<dbReference type="EMBL" id="CM008964">
    <property type="protein sequence ID" value="PNW85117.1"/>
    <property type="molecule type" value="Genomic_DNA"/>
</dbReference>
<dbReference type="InParanoid" id="A0A2K3DX64"/>
<evidence type="ECO:0000256" key="1">
    <source>
        <dbReference type="ARBA" id="ARBA00004430"/>
    </source>
</evidence>
<dbReference type="OrthoDB" id="549928at2759"/>
<dbReference type="Gene3D" id="3.80.10.10">
    <property type="entry name" value="Ribonuclease Inhibitor"/>
    <property type="match status" value="2"/>
</dbReference>
<dbReference type="RefSeq" id="XP_042926032.1">
    <property type="nucleotide sequence ID" value="XM_043060903.1"/>
</dbReference>
<dbReference type="PANTHER" id="PTHR13318">
    <property type="entry name" value="PARTNER OF PAIRED, ISOFORM B-RELATED"/>
    <property type="match status" value="1"/>
</dbReference>
<organism evidence="3 4">
    <name type="scientific">Chlamydomonas reinhardtii</name>
    <name type="common">Chlamydomonas smithii</name>
    <dbReference type="NCBI Taxonomy" id="3055"/>
    <lineage>
        <taxon>Eukaryota</taxon>
        <taxon>Viridiplantae</taxon>
        <taxon>Chlorophyta</taxon>
        <taxon>core chlorophytes</taxon>
        <taxon>Chlorophyceae</taxon>
        <taxon>CS clade</taxon>
        <taxon>Chlamydomonadales</taxon>
        <taxon>Chlamydomonadaceae</taxon>
        <taxon>Chlamydomonas</taxon>
    </lineage>
</organism>
<dbReference type="ExpressionAtlas" id="A0A2K3DX64">
    <property type="expression patterns" value="baseline"/>
</dbReference>
<dbReference type="Gramene" id="PNW85117">
    <property type="protein sequence ID" value="PNW85117"/>
    <property type="gene ID" value="CHLRE_03g172400v5"/>
</dbReference>
<dbReference type="GO" id="GO:0005930">
    <property type="term" value="C:axoneme"/>
    <property type="evidence" value="ECO:0007669"/>
    <property type="project" value="UniProtKB-SubCell"/>
</dbReference>
<dbReference type="Proteomes" id="UP000006906">
    <property type="component" value="Chromosome 3"/>
</dbReference>
<evidence type="ECO:0000256" key="2">
    <source>
        <dbReference type="SAM" id="MobiDB-lite"/>
    </source>
</evidence>
<proteinExistence type="predicted"/>
<dbReference type="AlphaFoldDB" id="A0A2K3DX64"/>
<comment type="subcellular location">
    <subcellularLocation>
        <location evidence="1">Cytoplasm</location>
        <location evidence="1">Cytoskeleton</location>
        <location evidence="1">Cilium axoneme</location>
    </subcellularLocation>
</comment>
<gene>
    <name evidence="3" type="ORF">CHLRE_03g172400v5</name>
</gene>
<dbReference type="STRING" id="3055.A0A2K3DX64"/>
<keyword evidence="4" id="KW-1185">Reference proteome</keyword>
<feature type="compositionally biased region" description="Low complexity" evidence="2">
    <location>
        <begin position="837"/>
        <end position="890"/>
    </location>
</feature>
<reference evidence="3 4" key="1">
    <citation type="journal article" date="2007" name="Science">
        <title>The Chlamydomonas genome reveals the evolution of key animal and plant functions.</title>
        <authorList>
            <person name="Merchant S.S."/>
            <person name="Prochnik S.E."/>
            <person name="Vallon O."/>
            <person name="Harris E.H."/>
            <person name="Karpowicz S.J."/>
            <person name="Witman G.B."/>
            <person name="Terry A."/>
            <person name="Salamov A."/>
            <person name="Fritz-Laylin L.K."/>
            <person name="Marechal-Drouard L."/>
            <person name="Marshall W.F."/>
            <person name="Qu L.H."/>
            <person name="Nelson D.R."/>
            <person name="Sanderfoot A.A."/>
            <person name="Spalding M.H."/>
            <person name="Kapitonov V.V."/>
            <person name="Ren Q."/>
            <person name="Ferris P."/>
            <person name="Lindquist E."/>
            <person name="Shapiro H."/>
            <person name="Lucas S.M."/>
            <person name="Grimwood J."/>
            <person name="Schmutz J."/>
            <person name="Cardol P."/>
            <person name="Cerutti H."/>
            <person name="Chanfreau G."/>
            <person name="Chen C.L."/>
            <person name="Cognat V."/>
            <person name="Croft M.T."/>
            <person name="Dent R."/>
            <person name="Dutcher S."/>
            <person name="Fernandez E."/>
            <person name="Fukuzawa H."/>
            <person name="Gonzalez-Ballester D."/>
            <person name="Gonzalez-Halphen D."/>
            <person name="Hallmann A."/>
            <person name="Hanikenne M."/>
            <person name="Hippler M."/>
            <person name="Inwood W."/>
            <person name="Jabbari K."/>
            <person name="Kalanon M."/>
            <person name="Kuras R."/>
            <person name="Lefebvre P.A."/>
            <person name="Lemaire S.D."/>
            <person name="Lobanov A.V."/>
            <person name="Lohr M."/>
            <person name="Manuell A."/>
            <person name="Meier I."/>
            <person name="Mets L."/>
            <person name="Mittag M."/>
            <person name="Mittelmeier T."/>
            <person name="Moroney J.V."/>
            <person name="Moseley J."/>
            <person name="Napoli C."/>
            <person name="Nedelcu A.M."/>
            <person name="Niyogi K."/>
            <person name="Novoselov S.V."/>
            <person name="Paulsen I.T."/>
            <person name="Pazour G."/>
            <person name="Purton S."/>
            <person name="Ral J.P."/>
            <person name="Riano-Pachon D.M."/>
            <person name="Riekhof W."/>
            <person name="Rymarquis L."/>
            <person name="Schroda M."/>
            <person name="Stern D."/>
            <person name="Umen J."/>
            <person name="Willows R."/>
            <person name="Wilson N."/>
            <person name="Zimmer S.L."/>
            <person name="Allmer J."/>
            <person name="Balk J."/>
            <person name="Bisova K."/>
            <person name="Chen C.J."/>
            <person name="Elias M."/>
            <person name="Gendler K."/>
            <person name="Hauser C."/>
            <person name="Lamb M.R."/>
            <person name="Ledford H."/>
            <person name="Long J.C."/>
            <person name="Minagawa J."/>
            <person name="Page M.D."/>
            <person name="Pan J."/>
            <person name="Pootakham W."/>
            <person name="Roje S."/>
            <person name="Rose A."/>
            <person name="Stahlberg E."/>
            <person name="Terauchi A.M."/>
            <person name="Yang P."/>
            <person name="Ball S."/>
            <person name="Bowler C."/>
            <person name="Dieckmann C.L."/>
            <person name="Gladyshev V.N."/>
            <person name="Green P."/>
            <person name="Jorgensen R."/>
            <person name="Mayfield S."/>
            <person name="Mueller-Roeber B."/>
            <person name="Rajamani S."/>
            <person name="Sayre R.T."/>
            <person name="Brokstein P."/>
            <person name="Dubchak I."/>
            <person name="Goodstein D."/>
            <person name="Hornick L."/>
            <person name="Huang Y.W."/>
            <person name="Jhaveri J."/>
            <person name="Luo Y."/>
            <person name="Martinez D."/>
            <person name="Ngau W.C."/>
            <person name="Otillar B."/>
            <person name="Poliakov A."/>
            <person name="Porter A."/>
            <person name="Szajkowski L."/>
            <person name="Werner G."/>
            <person name="Zhou K."/>
            <person name="Grigoriev I.V."/>
            <person name="Rokhsar D.S."/>
            <person name="Grossman A.R."/>
        </authorList>
    </citation>
    <scope>NUCLEOTIDE SEQUENCE [LARGE SCALE GENOMIC DNA]</scope>
    <source>
        <strain evidence="4">CC-503</strain>
    </source>
</reference>
<dbReference type="SUPFAM" id="SSF52047">
    <property type="entry name" value="RNI-like"/>
    <property type="match status" value="1"/>
</dbReference>
<protein>
    <recommendedName>
        <fullName evidence="5">F-box domain-containing protein</fullName>
    </recommendedName>
</protein>
<sequence>MENEEGTKSCWSGLHGDVLERIGRGLALPDLLSARLTCNQWRRHVGAAVTRLPHPHLHPRHRAAPSLNPLALSPPPAAGGQLPLATAIPEMQPSAQQHGLDNLLEVQHQGSDEKGLAAEAEADLEDTQFYHLVELDAQPAGHEGDVTWRRSLEALAACLPRLSEVMVYVSSRVSAAALGQQLRSLPAALPGLTKLELRFILPSSAPCLGAPLAQLQPDLSALTGLQTLYLIQGASPEPALLSSVLPALSRLTDLKLLSGLPQYGLTNDKLEALAGAAAAGSGGGSAGGTDTGAAAGGVACLHLGSLARLHVEVSGVGQVDVGVAALSRLRGLRQLWLDGVVTLGPAVTAALRELPGLQELRLELDSPTHLPDLFALPALTSLLISYHGDELDEADDDDDDELPQPPPPQPPAVAAVAAAPAAVPGPGLAGPGGAAPGVEAAAAALPQANGQMANGVGGGHGGGGGGGDWEALERLVCGHAARPVLRELSLQCCGFASDPLPKLAALVGLTSLALYDCRWPPPPRAAAGAVAAEAHDVVSAPPAPWAALSTLTGLTSFCLAQCVCPPITGRELRCLAAAWPGLTSLQLQSGLTSAQGHGAAAALAAAAAVAEAGQQQEAAAISGAEAEKDAPLQAAMAAAQAAAAAAAAPFAPATFDAVVARWRRLESLTLNGSWCNDPRVSLDVGLLPPSLTSLVMTSLTLVSSAAAREALAAAVHAAARGRGGDSAAGDTAHTSSAVLCSSTEATYATVRTAGGHAPAPLLPALEHLVLAEVRLAPGLGLGWLAAQAPGLRSLEVTNLLPNLCDASCAALAALTALTVLRVSQDQEPQEEEWEGQAAAPKGKGDAAADPAAGGRSADSQQPASSSSSRAATADPPAFAAPATPHGPFPARSSASRAGRLLTGMGLAALTPLKQLRQLEWLPWGCEPLGLAHVRALAALRRLHLVTLRGARDGAISGEALEALRGALPLCDLDDTEWSGLVDV</sequence>
<dbReference type="PANTHER" id="PTHR13318:SF190">
    <property type="entry name" value="PARTNER OF PAIRED, ISOFORM B"/>
    <property type="match status" value="1"/>
</dbReference>
<evidence type="ECO:0008006" key="5">
    <source>
        <dbReference type="Google" id="ProtNLM"/>
    </source>
</evidence>
<dbReference type="GeneID" id="5728913"/>
<feature type="compositionally biased region" description="Acidic residues" evidence="2">
    <location>
        <begin position="390"/>
        <end position="402"/>
    </location>
</feature>
<dbReference type="KEGG" id="cre:CHLRE_03g172400v5"/>